<evidence type="ECO:0000256" key="1">
    <source>
        <dbReference type="ARBA" id="ARBA00006596"/>
    </source>
</evidence>
<keyword evidence="2" id="KW-0004">4Fe-4S</keyword>
<evidence type="ECO:0000256" key="2">
    <source>
        <dbReference type="ARBA" id="ARBA00022485"/>
    </source>
</evidence>
<evidence type="ECO:0000259" key="4">
    <source>
        <dbReference type="Pfam" id="PF02906"/>
    </source>
</evidence>
<accession>A0A9P5U984</accession>
<dbReference type="PANTHER" id="PTHR11615">
    <property type="entry name" value="NITRATE, FORMATE, IRON DEHYDROGENASE"/>
    <property type="match status" value="1"/>
</dbReference>
<evidence type="ECO:0000256" key="3">
    <source>
        <dbReference type="ARBA" id="ARBA00023014"/>
    </source>
</evidence>
<dbReference type="Proteomes" id="UP000772434">
    <property type="component" value="Unassembled WGS sequence"/>
</dbReference>
<name>A0A9P5U984_9AGAR</name>
<proteinExistence type="inferred from homology"/>
<keyword evidence="2" id="KW-0479">Metal-binding</keyword>
<feature type="domain" description="Iron hydrogenase large subunit C-terminal" evidence="4">
    <location>
        <begin position="38"/>
        <end position="375"/>
    </location>
</feature>
<dbReference type="OrthoDB" id="10253113at2759"/>
<dbReference type="SUPFAM" id="SSF53920">
    <property type="entry name" value="Fe-only hydrogenase"/>
    <property type="match status" value="1"/>
</dbReference>
<dbReference type="GO" id="GO:0051539">
    <property type="term" value="F:4 iron, 4 sulfur cluster binding"/>
    <property type="evidence" value="ECO:0007669"/>
    <property type="project" value="UniProtKB-KW"/>
</dbReference>
<sequence>ASGCITSAESVLITLQSHNEVLNFLASNAVADTASQKVAVISIAPQSLASLAASISSSSSVPVTPRQMLRRLRVFCKEALGFEHVFDTTFARHVALREHVKEFMERKEQHRTGECDTALPMLASACPGWICYAEKAHPEMLPFIAQTKSPQQVMGTLVKNWMGEKWGKRPDSIYHVSVMPCYDKKLEASRTDFYNEAYSTRDVDCVITTGEMQLLAQEKAWDLSLPVPGENVTSLLTSSEASFPELIQHSGSSSGSYLQSIVEHIRSTSTIPLHLSVKQIRNVDYEEFVLRRDGSDPEGDVVFKGARCYGFRNLQNVVRKVGRESGVRVGMGAAGRMKGKAAVQKRGTRGQDKAVEKGYDYIEVMACPGGCVNGGGQSKPPGNFGIDVEGFSRDWEVTGVTLDHAPEALTAKWGNKAWTKKVEDMYWHDLPTPPASPVLAGENHMTQKEDAGKDSEIRNKMADRLLIDITDDFCRKPGSGSHLFRTSYRAVESEVVGLAVKW</sequence>
<gene>
    <name evidence="5" type="ORF">BDP27DRAFT_1321862</name>
</gene>
<evidence type="ECO:0000313" key="6">
    <source>
        <dbReference type="Proteomes" id="UP000772434"/>
    </source>
</evidence>
<dbReference type="InterPro" id="IPR009016">
    <property type="entry name" value="Fe_hydrogenase"/>
</dbReference>
<dbReference type="InterPro" id="IPR050340">
    <property type="entry name" value="Cytosolic_Fe-S_CAF"/>
</dbReference>
<organism evidence="5 6">
    <name type="scientific">Rhodocollybia butyracea</name>
    <dbReference type="NCBI Taxonomy" id="206335"/>
    <lineage>
        <taxon>Eukaryota</taxon>
        <taxon>Fungi</taxon>
        <taxon>Dikarya</taxon>
        <taxon>Basidiomycota</taxon>
        <taxon>Agaricomycotina</taxon>
        <taxon>Agaricomycetes</taxon>
        <taxon>Agaricomycetidae</taxon>
        <taxon>Agaricales</taxon>
        <taxon>Marasmiineae</taxon>
        <taxon>Omphalotaceae</taxon>
        <taxon>Rhodocollybia</taxon>
    </lineage>
</organism>
<dbReference type="EMBL" id="JADNRY010000030">
    <property type="protein sequence ID" value="KAF9071760.1"/>
    <property type="molecule type" value="Genomic_DNA"/>
</dbReference>
<feature type="non-terminal residue" evidence="5">
    <location>
        <position position="502"/>
    </location>
</feature>
<evidence type="ECO:0000313" key="5">
    <source>
        <dbReference type="EMBL" id="KAF9071760.1"/>
    </source>
</evidence>
<protein>
    <submittedName>
        <fullName evidence="5">Iron hydrogenase</fullName>
    </submittedName>
</protein>
<dbReference type="InterPro" id="IPR004108">
    <property type="entry name" value="Fe_hydrogenase_lsu_C"/>
</dbReference>
<dbReference type="Pfam" id="PF02906">
    <property type="entry name" value="Fe_hyd_lg_C"/>
    <property type="match status" value="1"/>
</dbReference>
<comment type="similarity">
    <text evidence="1">Belongs to the NARF family.</text>
</comment>
<comment type="caution">
    <text evidence="5">The sequence shown here is derived from an EMBL/GenBank/DDBJ whole genome shotgun (WGS) entry which is preliminary data.</text>
</comment>
<dbReference type="Gene3D" id="3.40.950.10">
    <property type="entry name" value="Fe-only Hydrogenase (Larger Subunit), Chain L, domain 3"/>
    <property type="match status" value="1"/>
</dbReference>
<dbReference type="AlphaFoldDB" id="A0A9P5U984"/>
<keyword evidence="3" id="KW-0411">Iron-sulfur</keyword>
<keyword evidence="6" id="KW-1185">Reference proteome</keyword>
<keyword evidence="2" id="KW-0408">Iron</keyword>
<reference evidence="5" key="1">
    <citation type="submission" date="2020-11" db="EMBL/GenBank/DDBJ databases">
        <authorList>
            <consortium name="DOE Joint Genome Institute"/>
            <person name="Ahrendt S."/>
            <person name="Riley R."/>
            <person name="Andreopoulos W."/>
            <person name="Labutti K."/>
            <person name="Pangilinan J."/>
            <person name="Ruiz-Duenas F.J."/>
            <person name="Barrasa J.M."/>
            <person name="Sanchez-Garcia M."/>
            <person name="Camarero S."/>
            <person name="Miyauchi S."/>
            <person name="Serrano A."/>
            <person name="Linde D."/>
            <person name="Babiker R."/>
            <person name="Drula E."/>
            <person name="Ayuso-Fernandez I."/>
            <person name="Pacheco R."/>
            <person name="Padilla G."/>
            <person name="Ferreira P."/>
            <person name="Barriuso J."/>
            <person name="Kellner H."/>
            <person name="Castanera R."/>
            <person name="Alfaro M."/>
            <person name="Ramirez L."/>
            <person name="Pisabarro A.G."/>
            <person name="Kuo A."/>
            <person name="Tritt A."/>
            <person name="Lipzen A."/>
            <person name="He G."/>
            <person name="Yan M."/>
            <person name="Ng V."/>
            <person name="Cullen D."/>
            <person name="Martin F."/>
            <person name="Rosso M.-N."/>
            <person name="Henrissat B."/>
            <person name="Hibbett D."/>
            <person name="Martinez A.T."/>
            <person name="Grigoriev I.V."/>
        </authorList>
    </citation>
    <scope>NUCLEOTIDE SEQUENCE</scope>
    <source>
        <strain evidence="5">AH 40177</strain>
    </source>
</reference>